<evidence type="ECO:0000256" key="1">
    <source>
        <dbReference type="SAM" id="Phobius"/>
    </source>
</evidence>
<proteinExistence type="predicted"/>
<keyword evidence="1" id="KW-0472">Membrane</keyword>
<organism evidence="2 3">
    <name type="scientific">Armadillidium nasatum</name>
    <dbReference type="NCBI Taxonomy" id="96803"/>
    <lineage>
        <taxon>Eukaryota</taxon>
        <taxon>Metazoa</taxon>
        <taxon>Ecdysozoa</taxon>
        <taxon>Arthropoda</taxon>
        <taxon>Crustacea</taxon>
        <taxon>Multicrustacea</taxon>
        <taxon>Malacostraca</taxon>
        <taxon>Eumalacostraca</taxon>
        <taxon>Peracarida</taxon>
        <taxon>Isopoda</taxon>
        <taxon>Oniscidea</taxon>
        <taxon>Crinocheta</taxon>
        <taxon>Armadillidiidae</taxon>
        <taxon>Armadillidium</taxon>
    </lineage>
</organism>
<comment type="caution">
    <text evidence="2">The sequence shown here is derived from an EMBL/GenBank/DDBJ whole genome shotgun (WGS) entry which is preliminary data.</text>
</comment>
<protein>
    <recommendedName>
        <fullName evidence="4">C-type lectin domain-containing protein</fullName>
    </recommendedName>
</protein>
<dbReference type="EMBL" id="SEYY01023955">
    <property type="protein sequence ID" value="KAB7494505.1"/>
    <property type="molecule type" value="Genomic_DNA"/>
</dbReference>
<keyword evidence="1" id="KW-1133">Transmembrane helix</keyword>
<evidence type="ECO:0008006" key="4">
    <source>
        <dbReference type="Google" id="ProtNLM"/>
    </source>
</evidence>
<name>A0A5N5SKA7_9CRUS</name>
<accession>A0A5N5SKA7</accession>
<dbReference type="Proteomes" id="UP000326759">
    <property type="component" value="Unassembled WGS sequence"/>
</dbReference>
<evidence type="ECO:0000313" key="3">
    <source>
        <dbReference type="Proteomes" id="UP000326759"/>
    </source>
</evidence>
<dbReference type="AlphaFoldDB" id="A0A5N5SKA7"/>
<keyword evidence="1" id="KW-0812">Transmembrane</keyword>
<dbReference type="OrthoDB" id="10340821at2759"/>
<keyword evidence="3" id="KW-1185">Reference proteome</keyword>
<feature type="transmembrane region" description="Helical" evidence="1">
    <location>
        <begin position="12"/>
        <end position="31"/>
    </location>
</feature>
<reference evidence="2 3" key="1">
    <citation type="journal article" date="2019" name="PLoS Biol.">
        <title>Sex chromosomes control vertical transmission of feminizing Wolbachia symbionts in an isopod.</title>
        <authorList>
            <person name="Becking T."/>
            <person name="Chebbi M.A."/>
            <person name="Giraud I."/>
            <person name="Moumen B."/>
            <person name="Laverre T."/>
            <person name="Caubet Y."/>
            <person name="Peccoud J."/>
            <person name="Gilbert C."/>
            <person name="Cordaux R."/>
        </authorList>
    </citation>
    <scope>NUCLEOTIDE SEQUENCE [LARGE SCALE GENOMIC DNA]</scope>
    <source>
        <strain evidence="2">ANa2</strain>
        <tissue evidence="2">Whole body excluding digestive tract and cuticle</tissue>
    </source>
</reference>
<gene>
    <name evidence="2" type="ORF">Anas_00373</name>
</gene>
<sequence>SYNRTKLKHKKMLKLIIIIGVIFVGVFSNRLKSRLGFTREECEAKRGKFCPGQEYRECYIFLDEKVSTYEEAADLCAKNEAMLPYYSTEYPWPHPFKIFLQNSLPTPEQCLATTVFEVSQVITEALCKLDDKINVICEIPF</sequence>
<feature type="non-terminal residue" evidence="2">
    <location>
        <position position="1"/>
    </location>
</feature>
<evidence type="ECO:0000313" key="2">
    <source>
        <dbReference type="EMBL" id="KAB7494505.1"/>
    </source>
</evidence>